<keyword evidence="1" id="KW-0547">Nucleotide-binding</keyword>
<reference evidence="6 7" key="1">
    <citation type="submission" date="2016-10" db="EMBL/GenBank/DDBJ databases">
        <authorList>
            <person name="de Groot N.N."/>
        </authorList>
    </citation>
    <scope>NUCLEOTIDE SEQUENCE [LARGE SCALE GENOMIC DNA]</scope>
    <source>
        <strain evidence="6 7">B25</strain>
    </source>
</reference>
<dbReference type="NCBIfam" id="TIGR00370">
    <property type="entry name" value="5-oxoprolinase subunit PxpB"/>
    <property type="match status" value="1"/>
</dbReference>
<sequence length="555" mass="60466">MAVDAKIVQASEDSLQIQFEQKICPEVNSRISAFVKTFEYIAKDIAGVLEVLPTYCSVSIYFDEAICQISLLKDLAQKALQKSEEEKTESTDSKRTITIPVCYEDQEFAPDLEKVALHAKLSKEEVIKLHSSSDYLIYMMGFLPGFPYLGGMNPRLETPRLETPRTKIPAGSVAIGGAQTGLYPVESPGGWNIIGRTPLRLFDVKRKPFFLYEAGDKIRFLPITREEFENFDESLWLAQVAGNSEASIETSDDAADSKEVYECGGGIKILEPGLLTSIQDTGITGFQKYGIGQSGAMDQISFALANQICGNEKNAACLETTLAGPSIRFVTACDFAITGAVFENATLDGMRIEMNKKISAKAGSLLSCGFASKGLRSYIAFSGGLLVPKVFRSSSTNLKSKIGGYMGRKLQADDQLAIGINKKNPLLVPDNKSTEGFTENKDVLLLDCIKSSQFDFFQEKIVKKFTDSIYTVSAESDRMGIRFTGPGLECGKTDIISDAIPFGAVQITSAGLPVVMAADRQTTGGYAKIACVKKSAMYRLAQALPSTKVRFNLLP</sequence>
<dbReference type="Pfam" id="PF02682">
    <property type="entry name" value="CT_C_D"/>
    <property type="match status" value="1"/>
</dbReference>
<dbReference type="AlphaFoldDB" id="A0A1H9CVN6"/>
<dbReference type="SUPFAM" id="SSF50891">
    <property type="entry name" value="Cyclophilin-like"/>
    <property type="match status" value="1"/>
</dbReference>
<dbReference type="NCBIfam" id="TIGR00724">
    <property type="entry name" value="urea_amlyse_rel"/>
    <property type="match status" value="1"/>
</dbReference>
<name>A0A1H9CVN6_9SPIR</name>
<evidence type="ECO:0000313" key="7">
    <source>
        <dbReference type="Proteomes" id="UP000182360"/>
    </source>
</evidence>
<feature type="domain" description="Carboxyltransferase" evidence="4">
    <location>
        <begin position="5"/>
        <end position="212"/>
    </location>
</feature>
<evidence type="ECO:0000256" key="1">
    <source>
        <dbReference type="ARBA" id="ARBA00022741"/>
    </source>
</evidence>
<evidence type="ECO:0000313" key="6">
    <source>
        <dbReference type="EMBL" id="SEQ05234.1"/>
    </source>
</evidence>
<dbReference type="OrthoDB" id="9807469at2"/>
<keyword evidence="7" id="KW-1185">Reference proteome</keyword>
<protein>
    <submittedName>
        <fullName evidence="6">Sensor histidine kinase inhibitor, KipI family</fullName>
    </submittedName>
</protein>
<dbReference type="PANTHER" id="PTHR43309">
    <property type="entry name" value="5-OXOPROLINASE SUBUNIT C"/>
    <property type="match status" value="1"/>
</dbReference>
<dbReference type="InterPro" id="IPR029000">
    <property type="entry name" value="Cyclophilin-like_dom_sf"/>
</dbReference>
<dbReference type="SUPFAM" id="SSF160467">
    <property type="entry name" value="PH0987 N-terminal domain-like"/>
    <property type="match status" value="1"/>
</dbReference>
<evidence type="ECO:0000256" key="3">
    <source>
        <dbReference type="ARBA" id="ARBA00022840"/>
    </source>
</evidence>
<dbReference type="GO" id="GO:0016787">
    <property type="term" value="F:hydrolase activity"/>
    <property type="evidence" value="ECO:0007669"/>
    <property type="project" value="UniProtKB-KW"/>
</dbReference>
<dbReference type="Gene3D" id="2.40.100.10">
    <property type="entry name" value="Cyclophilin-like"/>
    <property type="match status" value="2"/>
</dbReference>
<evidence type="ECO:0000259" key="4">
    <source>
        <dbReference type="SMART" id="SM00796"/>
    </source>
</evidence>
<evidence type="ECO:0000259" key="5">
    <source>
        <dbReference type="SMART" id="SM00797"/>
    </source>
</evidence>
<dbReference type="GO" id="GO:0005524">
    <property type="term" value="F:ATP binding"/>
    <property type="evidence" value="ECO:0007669"/>
    <property type="project" value="UniProtKB-KW"/>
</dbReference>
<gene>
    <name evidence="6" type="ORF">SAMN04487977_102325</name>
</gene>
<dbReference type="InterPro" id="IPR003778">
    <property type="entry name" value="CT_A_B"/>
</dbReference>
<dbReference type="RefSeq" id="WP_074641448.1">
    <property type="nucleotide sequence ID" value="NZ_FOFU01000002.1"/>
</dbReference>
<dbReference type="InterPro" id="IPR003833">
    <property type="entry name" value="CT_C_D"/>
</dbReference>
<dbReference type="InterPro" id="IPR052708">
    <property type="entry name" value="PxpC"/>
</dbReference>
<dbReference type="SMART" id="SM00796">
    <property type="entry name" value="AHS1"/>
    <property type="match status" value="1"/>
</dbReference>
<accession>A0A1H9CVN6</accession>
<proteinExistence type="predicted"/>
<keyword evidence="3" id="KW-0067">ATP-binding</keyword>
<dbReference type="InterPro" id="IPR010016">
    <property type="entry name" value="PxpB"/>
</dbReference>
<evidence type="ECO:0000256" key="2">
    <source>
        <dbReference type="ARBA" id="ARBA00022801"/>
    </source>
</evidence>
<dbReference type="PANTHER" id="PTHR43309:SF5">
    <property type="entry name" value="5-OXOPROLINASE SUBUNIT C"/>
    <property type="match status" value="1"/>
</dbReference>
<keyword evidence="2" id="KW-0378">Hydrolase</keyword>
<feature type="domain" description="Carboxyltransferase" evidence="5">
    <location>
        <begin position="288"/>
        <end position="555"/>
    </location>
</feature>
<dbReference type="Proteomes" id="UP000182360">
    <property type="component" value="Unassembled WGS sequence"/>
</dbReference>
<dbReference type="SMART" id="SM00797">
    <property type="entry name" value="AHS2"/>
    <property type="match status" value="1"/>
</dbReference>
<dbReference type="Pfam" id="PF02626">
    <property type="entry name" value="CT_A_B"/>
    <property type="match status" value="1"/>
</dbReference>
<dbReference type="EMBL" id="FOFU01000002">
    <property type="protein sequence ID" value="SEQ05234.1"/>
    <property type="molecule type" value="Genomic_DNA"/>
</dbReference>
<dbReference type="Gene3D" id="3.30.1360.40">
    <property type="match status" value="1"/>
</dbReference>
<organism evidence="6 7">
    <name type="scientific">Treponema bryantii</name>
    <dbReference type="NCBI Taxonomy" id="163"/>
    <lineage>
        <taxon>Bacteria</taxon>
        <taxon>Pseudomonadati</taxon>
        <taxon>Spirochaetota</taxon>
        <taxon>Spirochaetia</taxon>
        <taxon>Spirochaetales</taxon>
        <taxon>Treponemataceae</taxon>
        <taxon>Treponema</taxon>
    </lineage>
</organism>